<dbReference type="Pfam" id="PF04734">
    <property type="entry name" value="Ceramidase_alk"/>
    <property type="match status" value="1"/>
</dbReference>
<dbReference type="EMBL" id="JAUJEB010000001">
    <property type="protein sequence ID" value="MDN5212690.1"/>
    <property type="molecule type" value="Genomic_DNA"/>
</dbReference>
<dbReference type="InterPro" id="IPR031329">
    <property type="entry name" value="NEUT/ALK_ceramidase_N"/>
</dbReference>
<keyword evidence="4" id="KW-1185">Reference proteome</keyword>
<proteinExistence type="predicted"/>
<evidence type="ECO:0000259" key="2">
    <source>
        <dbReference type="Pfam" id="PF04734"/>
    </source>
</evidence>
<keyword evidence="1" id="KW-0472">Membrane</keyword>
<keyword evidence="1" id="KW-1133">Transmembrane helix</keyword>
<name>A0ABT8L7C7_9BACT</name>
<dbReference type="Proteomes" id="UP001172083">
    <property type="component" value="Unassembled WGS sequence"/>
</dbReference>
<feature type="transmembrane region" description="Helical" evidence="1">
    <location>
        <begin position="16"/>
        <end position="34"/>
    </location>
</feature>
<keyword evidence="1" id="KW-0812">Transmembrane</keyword>
<evidence type="ECO:0000256" key="1">
    <source>
        <dbReference type="SAM" id="Phobius"/>
    </source>
</evidence>
<evidence type="ECO:0000313" key="3">
    <source>
        <dbReference type="EMBL" id="MDN5212690.1"/>
    </source>
</evidence>
<evidence type="ECO:0000313" key="4">
    <source>
        <dbReference type="Proteomes" id="UP001172083"/>
    </source>
</evidence>
<reference evidence="3" key="1">
    <citation type="submission" date="2023-06" db="EMBL/GenBank/DDBJ databases">
        <title>Genomic of Agaribacillus aureum.</title>
        <authorList>
            <person name="Wang G."/>
        </authorList>
    </citation>
    <scope>NUCLEOTIDE SEQUENCE</scope>
    <source>
        <strain evidence="3">BMA12</strain>
    </source>
</reference>
<organism evidence="3 4">
    <name type="scientific">Agaribacillus aureus</name>
    <dbReference type="NCBI Taxonomy" id="3051825"/>
    <lineage>
        <taxon>Bacteria</taxon>
        <taxon>Pseudomonadati</taxon>
        <taxon>Bacteroidota</taxon>
        <taxon>Cytophagia</taxon>
        <taxon>Cytophagales</taxon>
        <taxon>Splendidivirgaceae</taxon>
        <taxon>Agaribacillus</taxon>
    </lineage>
</organism>
<dbReference type="RefSeq" id="WP_346758007.1">
    <property type="nucleotide sequence ID" value="NZ_JAUJEB010000001.1"/>
</dbReference>
<sequence length="456" mass="50981">MKSPGLSKGEKNKKRLLKLALLFLILVGLAMILFTPVDDTPFQDTGFYRETIAGLDSIGKVIHGDPGGKVSIGWGQANIAPPTPVRLTGNRRKPYESIYDSVFVRSFIFSNNRHKIALISYDLWIIHPHLAGEITRRINTSDLGITGIYFTASHTHSSIGGWAKGLLGKLVVGGNDKKTLDYLGQMTLKSLRQAEANTGTSRIGFGSVSTRNMVRNRLSDTARLDDKIRLLKIQHKNGEQAVFTTFSAHSVYMDKNINGLSADYPGPFLTFLTGIDSIKFASFAAGAMGNHSPIRRGSFAYEKMLQYSRELASYVAGSEDEVEMDSTTVLKFAQWPVSLRSPHFRITDRWRVRPWLFHWVLGKEPSYITCLRVGNTVLLGLPVELSGEFYPEFAAICQEKGISLMITSFNGNYMGYVNPERYYNTIRKPETREMNWTGPQSGEYMVALIQEILAII</sequence>
<comment type="caution">
    <text evidence="3">The sequence shown here is derived from an EMBL/GenBank/DDBJ whole genome shotgun (WGS) entry which is preliminary data.</text>
</comment>
<protein>
    <submittedName>
        <fullName evidence="3">Neutral/alkaline non-lysosomal ceramidase N-terminal domain-containing protein</fullName>
    </submittedName>
</protein>
<accession>A0ABT8L7C7</accession>
<feature type="domain" description="Neutral/alkaline non-lysosomal ceramidase N-terminal" evidence="2">
    <location>
        <begin position="96"/>
        <end position="266"/>
    </location>
</feature>
<gene>
    <name evidence="3" type="ORF">QQ020_11560</name>
</gene>